<protein>
    <submittedName>
        <fullName evidence="1">Uncharacterized protein</fullName>
    </submittedName>
</protein>
<comment type="caution">
    <text evidence="1">The sequence shown here is derived from an EMBL/GenBank/DDBJ whole genome shotgun (WGS) entry which is preliminary data.</text>
</comment>
<dbReference type="AlphaFoldDB" id="A0A964BVG6"/>
<dbReference type="RefSeq" id="WP_229642912.1">
    <property type="nucleotide sequence ID" value="NZ_JADWDC010000117.1"/>
</dbReference>
<reference evidence="1" key="1">
    <citation type="journal article" date="2021" name="Antonie Van Leeuwenhoek">
        <title>Draft genome and description of Waterburya agarophytonicola gen. nov. sp. nov. (Pleurocapsales, Cyanobacteria): a seaweed symbiont.</title>
        <authorList>
            <person name="Bonthond G."/>
            <person name="Shalygin S."/>
            <person name="Bayer T."/>
            <person name="Weinberger F."/>
        </authorList>
    </citation>
    <scope>NUCLEOTIDE SEQUENCE</scope>
    <source>
        <strain evidence="1">KI4</strain>
    </source>
</reference>
<proteinExistence type="predicted"/>
<accession>A0A964BVG6</accession>
<dbReference type="Proteomes" id="UP000729733">
    <property type="component" value="Unassembled WGS sequence"/>
</dbReference>
<gene>
    <name evidence="1" type="ORF">I4641_23020</name>
</gene>
<organism evidence="1 2">
    <name type="scientific">Waterburya agarophytonicola KI4</name>
    <dbReference type="NCBI Taxonomy" id="2874699"/>
    <lineage>
        <taxon>Bacteria</taxon>
        <taxon>Bacillati</taxon>
        <taxon>Cyanobacteriota</taxon>
        <taxon>Cyanophyceae</taxon>
        <taxon>Pleurocapsales</taxon>
        <taxon>Hyellaceae</taxon>
        <taxon>Waterburya</taxon>
        <taxon>Waterburya agarophytonicola</taxon>
    </lineage>
</organism>
<sequence length="186" mass="21074">MYISPQIVVGFHGCDRSTFNSVIRQGNHLSQSANEYDWLGHGIYFWEGSYERALDWAKNSSKVPNPSVIGAFIRLGNCLDLLDAGKIDYLRLGYAILENEVSALGKSLPKNTILRNGISFNRKLDCQVIQRIHNFNNLKIAESLNLPDMEKDLNCIDYAVEIWFSIAHCLNFCCISTGNNRTARLR</sequence>
<dbReference type="EMBL" id="JADWDC010000117">
    <property type="protein sequence ID" value="MCC0179814.1"/>
    <property type="molecule type" value="Genomic_DNA"/>
</dbReference>
<dbReference type="SUPFAM" id="SSF56399">
    <property type="entry name" value="ADP-ribosylation"/>
    <property type="match status" value="1"/>
</dbReference>
<evidence type="ECO:0000313" key="1">
    <source>
        <dbReference type="EMBL" id="MCC0179814.1"/>
    </source>
</evidence>
<name>A0A964BVG6_9CYAN</name>
<evidence type="ECO:0000313" key="2">
    <source>
        <dbReference type="Proteomes" id="UP000729733"/>
    </source>
</evidence>
<keyword evidence="2" id="KW-1185">Reference proteome</keyword>